<dbReference type="InterPro" id="IPR005624">
    <property type="entry name" value="PduO/GlcC-like"/>
</dbReference>
<keyword evidence="2" id="KW-0560">Oxidoreductase</keyword>
<organism evidence="3 4">
    <name type="scientific">Streptomyces microflavus</name>
    <name type="common">Streptomyces lipmanii</name>
    <dbReference type="NCBI Taxonomy" id="1919"/>
    <lineage>
        <taxon>Bacteria</taxon>
        <taxon>Bacillati</taxon>
        <taxon>Actinomycetota</taxon>
        <taxon>Actinomycetes</taxon>
        <taxon>Kitasatosporales</taxon>
        <taxon>Streptomycetaceae</taxon>
        <taxon>Streptomyces</taxon>
    </lineage>
</organism>
<comment type="similarity">
    <text evidence="1">Belongs to the short-chain dehydrogenases/reductases (SDR) family.</text>
</comment>
<sequence>MTKKILITGASSGFGRGTSIELARQGHEVVAAAETWPQVRSLRAEAAEARVDIDVIKLNLLDHIDIAHAASFDPDVLVLNAGIMEGGSIVDIPLERMRESFEINVFGHLHLVQAIVPKMVARKSGKVVWTSSMGGILVVPFLGAYCATKHAIEAIAGSMKAELEPHGVKVATVNPGVFGTGFNDTGAESYVQWYDADTATVPMPDMADALADQSDPQEMIDAMVEIIPADDHLYRTMRPWRRSTPPSSGRPPSGHRMPELTLEHAHRIVARGRSAAQDSGMNAVFAILDQGANLVTFSRMDNAWLASNELAIAKARTSVMFRAPTETLNAPLTVGEPLPHFDHVHTGGLLLLGGGVPLFDNDGKLIGGLGVSGGTPDQDAALARAATA</sequence>
<reference evidence="3 4" key="1">
    <citation type="submission" date="2020-05" db="EMBL/GenBank/DDBJ databases">
        <title>Whole genome shotgun sequence of Streptomyces microflavus NBRC 13062.</title>
        <authorList>
            <person name="Komaki H."/>
            <person name="Tamura T."/>
        </authorList>
    </citation>
    <scope>NUCLEOTIDE SEQUENCE [LARGE SCALE GENOMIC DNA]</scope>
    <source>
        <strain evidence="3 4">NBRC 13062</strain>
    </source>
</reference>
<comment type="caution">
    <text evidence="3">The sequence shown here is derived from an EMBL/GenBank/DDBJ whole genome shotgun (WGS) entry which is preliminary data.</text>
</comment>
<dbReference type="PANTHER" id="PTHR42901">
    <property type="entry name" value="ALCOHOL DEHYDROGENASE"/>
    <property type="match status" value="1"/>
</dbReference>
<dbReference type="EMBL" id="BLWD01000002">
    <property type="protein sequence ID" value="GFN09292.1"/>
    <property type="molecule type" value="Genomic_DNA"/>
</dbReference>
<dbReference type="CDD" id="cd05374">
    <property type="entry name" value="17beta-HSD-like_SDR_c"/>
    <property type="match status" value="1"/>
</dbReference>
<dbReference type="InterPro" id="IPR038084">
    <property type="entry name" value="PduO/GlcC-like_sf"/>
</dbReference>
<dbReference type="Gene3D" id="3.40.50.720">
    <property type="entry name" value="NAD(P)-binding Rossmann-like Domain"/>
    <property type="match status" value="1"/>
</dbReference>
<protein>
    <recommendedName>
        <fullName evidence="5">Short-chain dehydrogenase</fullName>
    </recommendedName>
</protein>
<dbReference type="Pfam" id="PF03928">
    <property type="entry name" value="HbpS-like"/>
    <property type="match status" value="1"/>
</dbReference>
<dbReference type="InterPro" id="IPR002347">
    <property type="entry name" value="SDR_fam"/>
</dbReference>
<dbReference type="SUPFAM" id="SSF51735">
    <property type="entry name" value="NAD(P)-binding Rossmann-fold domains"/>
    <property type="match status" value="1"/>
</dbReference>
<evidence type="ECO:0000256" key="2">
    <source>
        <dbReference type="ARBA" id="ARBA00023002"/>
    </source>
</evidence>
<dbReference type="AlphaFoldDB" id="A0A7J0D3J4"/>
<evidence type="ECO:0000256" key="1">
    <source>
        <dbReference type="ARBA" id="ARBA00006484"/>
    </source>
</evidence>
<evidence type="ECO:0000313" key="4">
    <source>
        <dbReference type="Proteomes" id="UP000498740"/>
    </source>
</evidence>
<dbReference type="SUPFAM" id="SSF143744">
    <property type="entry name" value="GlcG-like"/>
    <property type="match status" value="1"/>
</dbReference>
<dbReference type="GO" id="GO:0016491">
    <property type="term" value="F:oxidoreductase activity"/>
    <property type="evidence" value="ECO:0007669"/>
    <property type="project" value="UniProtKB-KW"/>
</dbReference>
<gene>
    <name evidence="3" type="ORF">Smic_78480</name>
</gene>
<evidence type="ECO:0000313" key="3">
    <source>
        <dbReference type="EMBL" id="GFN09292.1"/>
    </source>
</evidence>
<dbReference type="Gene3D" id="3.30.450.150">
    <property type="entry name" value="Haem-degrading domain"/>
    <property type="match status" value="1"/>
</dbReference>
<dbReference type="Pfam" id="PF00106">
    <property type="entry name" value="adh_short"/>
    <property type="match status" value="1"/>
</dbReference>
<dbReference type="InterPro" id="IPR036291">
    <property type="entry name" value="NAD(P)-bd_dom_sf"/>
</dbReference>
<dbReference type="PRINTS" id="PR00081">
    <property type="entry name" value="GDHRDH"/>
</dbReference>
<name>A0A7J0D3J4_STRMI</name>
<proteinExistence type="inferred from homology"/>
<dbReference type="NCBIfam" id="NF006776">
    <property type="entry name" value="PRK09291.1"/>
    <property type="match status" value="1"/>
</dbReference>
<accession>A0A7J0D3J4</accession>
<dbReference type="PANTHER" id="PTHR42901:SF1">
    <property type="entry name" value="ALCOHOL DEHYDROGENASE"/>
    <property type="match status" value="1"/>
</dbReference>
<dbReference type="Proteomes" id="UP000498740">
    <property type="component" value="Unassembled WGS sequence"/>
</dbReference>
<evidence type="ECO:0008006" key="5">
    <source>
        <dbReference type="Google" id="ProtNLM"/>
    </source>
</evidence>